<dbReference type="InterPro" id="IPR001962">
    <property type="entry name" value="Asn_synthase"/>
</dbReference>
<comment type="catalytic activity">
    <reaction evidence="8">
        <text>L-aspartate + L-glutamine + ATP + H2O = L-asparagine + L-glutamate + AMP + diphosphate + H(+)</text>
        <dbReference type="Rhea" id="RHEA:12228"/>
        <dbReference type="ChEBI" id="CHEBI:15377"/>
        <dbReference type="ChEBI" id="CHEBI:15378"/>
        <dbReference type="ChEBI" id="CHEBI:29985"/>
        <dbReference type="ChEBI" id="CHEBI:29991"/>
        <dbReference type="ChEBI" id="CHEBI:30616"/>
        <dbReference type="ChEBI" id="CHEBI:33019"/>
        <dbReference type="ChEBI" id="CHEBI:58048"/>
        <dbReference type="ChEBI" id="CHEBI:58359"/>
        <dbReference type="ChEBI" id="CHEBI:456215"/>
        <dbReference type="EC" id="6.3.5.4"/>
    </reaction>
</comment>
<keyword evidence="10" id="KW-0436">Ligase</keyword>
<evidence type="ECO:0000256" key="7">
    <source>
        <dbReference type="ARBA" id="ARBA00022962"/>
    </source>
</evidence>
<dbReference type="InterPro" id="IPR014729">
    <property type="entry name" value="Rossmann-like_a/b/a_fold"/>
</dbReference>
<name>A0ABQ7FNH5_9ACTN</name>
<comment type="caution">
    <text evidence="10">The sequence shown here is derived from an EMBL/GenBank/DDBJ whole genome shotgun (WGS) entry which is preliminary data.</text>
</comment>
<dbReference type="InterPro" id="IPR006426">
    <property type="entry name" value="Asn_synth_AEB"/>
</dbReference>
<dbReference type="SUPFAM" id="SSF56235">
    <property type="entry name" value="N-terminal nucleophile aminohydrolases (Ntn hydrolases)"/>
    <property type="match status" value="1"/>
</dbReference>
<evidence type="ECO:0000256" key="3">
    <source>
        <dbReference type="ARBA" id="ARBA00012737"/>
    </source>
</evidence>
<reference evidence="10 11" key="1">
    <citation type="submission" date="2019-10" db="EMBL/GenBank/DDBJ databases">
        <title>Streptomyces tenebrisbrunneis sp.nov., an endogenous actinomycete isolated from of Lycium ruthenicum.</title>
        <authorList>
            <person name="Ma L."/>
        </authorList>
    </citation>
    <scope>NUCLEOTIDE SEQUENCE [LARGE SCALE GENOMIC DNA]</scope>
    <source>
        <strain evidence="10 11">TRM 66187</strain>
    </source>
</reference>
<dbReference type="RefSeq" id="WP_098755155.1">
    <property type="nucleotide sequence ID" value="NZ_WHPN01000232.1"/>
</dbReference>
<keyword evidence="4" id="KW-0547">Nucleotide-binding</keyword>
<dbReference type="EC" id="6.3.5.4" evidence="3"/>
<dbReference type="PROSITE" id="PS51278">
    <property type="entry name" value="GATASE_TYPE_2"/>
    <property type="match status" value="1"/>
</dbReference>
<dbReference type="CDD" id="cd00712">
    <property type="entry name" value="AsnB"/>
    <property type="match status" value="1"/>
</dbReference>
<organism evidence="10 11">
    <name type="scientific">Streptomyces lycii</name>
    <dbReference type="NCBI Taxonomy" id="2654337"/>
    <lineage>
        <taxon>Bacteria</taxon>
        <taxon>Bacillati</taxon>
        <taxon>Actinomycetota</taxon>
        <taxon>Actinomycetes</taxon>
        <taxon>Kitasatosporales</taxon>
        <taxon>Streptomycetaceae</taxon>
        <taxon>Streptomyces</taxon>
    </lineage>
</organism>
<comment type="similarity">
    <text evidence="2">Belongs to the asparagine synthetase family.</text>
</comment>
<dbReference type="CDD" id="cd01991">
    <property type="entry name" value="Asn_synthase_B_C"/>
    <property type="match status" value="1"/>
</dbReference>
<evidence type="ECO:0000313" key="10">
    <source>
        <dbReference type="EMBL" id="KAF4409326.1"/>
    </source>
</evidence>
<dbReference type="InterPro" id="IPR033738">
    <property type="entry name" value="AsnB_N"/>
</dbReference>
<dbReference type="InterPro" id="IPR051786">
    <property type="entry name" value="ASN_synthetase/amidase"/>
</dbReference>
<dbReference type="PIRSF" id="PIRSF001589">
    <property type="entry name" value="Asn_synthetase_glu-h"/>
    <property type="match status" value="1"/>
</dbReference>
<dbReference type="Proteomes" id="UP000621266">
    <property type="component" value="Unassembled WGS sequence"/>
</dbReference>
<evidence type="ECO:0000256" key="1">
    <source>
        <dbReference type="ARBA" id="ARBA00005187"/>
    </source>
</evidence>
<accession>A0ABQ7FNH5</accession>
<evidence type="ECO:0000256" key="4">
    <source>
        <dbReference type="ARBA" id="ARBA00022741"/>
    </source>
</evidence>
<keyword evidence="6" id="KW-0061">Asparagine biosynthesis</keyword>
<feature type="domain" description="Glutamine amidotransferase type-2" evidence="9">
    <location>
        <begin position="2"/>
        <end position="212"/>
    </location>
</feature>
<dbReference type="NCBIfam" id="TIGR01536">
    <property type="entry name" value="asn_synth_AEB"/>
    <property type="match status" value="1"/>
</dbReference>
<keyword evidence="7" id="KW-0315">Glutamine amidotransferase</keyword>
<keyword evidence="11" id="KW-1185">Reference proteome</keyword>
<comment type="pathway">
    <text evidence="1">Amino-acid biosynthesis; L-asparagine biosynthesis; L-asparagine from L-aspartate (L-Gln route): step 1/1.</text>
</comment>
<dbReference type="Gene3D" id="3.40.50.620">
    <property type="entry name" value="HUPs"/>
    <property type="match status" value="1"/>
</dbReference>
<dbReference type="Pfam" id="PF00733">
    <property type="entry name" value="Asn_synthase"/>
    <property type="match status" value="1"/>
</dbReference>
<evidence type="ECO:0000256" key="8">
    <source>
        <dbReference type="ARBA" id="ARBA00048741"/>
    </source>
</evidence>
<evidence type="ECO:0000259" key="9">
    <source>
        <dbReference type="PROSITE" id="PS51278"/>
    </source>
</evidence>
<keyword evidence="5" id="KW-0067">ATP-binding</keyword>
<evidence type="ECO:0000313" key="11">
    <source>
        <dbReference type="Proteomes" id="UP000621266"/>
    </source>
</evidence>
<evidence type="ECO:0000256" key="6">
    <source>
        <dbReference type="ARBA" id="ARBA00022888"/>
    </source>
</evidence>
<dbReference type="InterPro" id="IPR029055">
    <property type="entry name" value="Ntn_hydrolases_N"/>
</dbReference>
<dbReference type="GO" id="GO:0004066">
    <property type="term" value="F:asparagine synthase (glutamine-hydrolyzing) activity"/>
    <property type="evidence" value="ECO:0007669"/>
    <property type="project" value="UniProtKB-EC"/>
</dbReference>
<dbReference type="PANTHER" id="PTHR43284">
    <property type="entry name" value="ASPARAGINE SYNTHETASE (GLUTAMINE-HYDROLYZING)"/>
    <property type="match status" value="1"/>
</dbReference>
<gene>
    <name evidence="10" type="primary">asnB</name>
    <name evidence="10" type="ORF">GCU69_09595</name>
</gene>
<protein>
    <recommendedName>
        <fullName evidence="3">asparagine synthase (glutamine-hydrolyzing)</fullName>
        <ecNumber evidence="3">6.3.5.4</ecNumber>
    </recommendedName>
</protein>
<dbReference type="PANTHER" id="PTHR43284:SF1">
    <property type="entry name" value="ASPARAGINE SYNTHETASE"/>
    <property type="match status" value="1"/>
</dbReference>
<dbReference type="Pfam" id="PF13537">
    <property type="entry name" value="GATase_7"/>
    <property type="match status" value="1"/>
</dbReference>
<dbReference type="EMBL" id="WHPN01000232">
    <property type="protein sequence ID" value="KAF4409326.1"/>
    <property type="molecule type" value="Genomic_DNA"/>
</dbReference>
<proteinExistence type="inferred from homology"/>
<keyword evidence="6" id="KW-0028">Amino-acid biosynthesis</keyword>
<dbReference type="Gene3D" id="3.60.20.10">
    <property type="entry name" value="Glutamine Phosphoribosylpyrophosphate, subunit 1, domain 1"/>
    <property type="match status" value="1"/>
</dbReference>
<sequence>MCGIAGWVDFTGDLTGERAVASAMTETMVLRGPDSAGVWLAPHAALGHRRLAVIDVEGGLQPMTAEESAVLTYSGEVYNFRELRTQLEAKGHRFRTRSDTEVVLRGYLEWGEDVVDRLNGIYAFALWDIRREELLLVRDRMGVKPLFHYPLPGGGLLFGSEPKAILAHPQARRTVDADGLREIFTIAQTPGLSLYKGMHEVRPGEVVRVRRTGLTKRRYWKLEAREHTDDLDTTVRTVRGLLDDIVERQLVSDRPLCSLLSGGLDSSALTALALQHGDIRSFAVDFAGYAEHFTPDEMRGSPDGPFVQDAVRHLNPDHTDTLLDTAELTDPRLRADVMRAWEYPQFSGDMNTSLYMLFRAIQGHSTVALSGESADEVFGGYAWFHLPRAVQAPTFPWLVVMMQKQRPDDLFSPQLREQLDVTAYEKDRYQEALAEVPHVPRASARERRMREISYLHLSRFVNMLLDRKDRLSMAHGLEVRVPFCDHRLVEYVFNTPWAFKTFDGREKSLLRAAVSDLLPASILERRKSPYPATQDPGYGKALRGTLSELVAGGTAPVLPLLDTDAVQRLLATPAEDSASTVTRLSMEMVLDLNAWLQSQALDVEV</sequence>
<dbReference type="InterPro" id="IPR017932">
    <property type="entry name" value="GATase_2_dom"/>
</dbReference>
<evidence type="ECO:0000256" key="2">
    <source>
        <dbReference type="ARBA" id="ARBA00005752"/>
    </source>
</evidence>
<dbReference type="SUPFAM" id="SSF52402">
    <property type="entry name" value="Adenine nucleotide alpha hydrolases-like"/>
    <property type="match status" value="1"/>
</dbReference>
<evidence type="ECO:0000256" key="5">
    <source>
        <dbReference type="ARBA" id="ARBA00022840"/>
    </source>
</evidence>